<dbReference type="SUPFAM" id="SSF53098">
    <property type="entry name" value="Ribonuclease H-like"/>
    <property type="match status" value="1"/>
</dbReference>
<dbReference type="OrthoDB" id="6437659at2759"/>
<evidence type="ECO:0000313" key="2">
    <source>
        <dbReference type="EMBL" id="GBN68879.1"/>
    </source>
</evidence>
<accession>A0A4Y2R0G2</accession>
<keyword evidence="3" id="KW-1185">Reference proteome</keyword>
<organism evidence="2 3">
    <name type="scientific">Araneus ventricosus</name>
    <name type="common">Orbweaver spider</name>
    <name type="synonym">Epeira ventricosa</name>
    <dbReference type="NCBI Taxonomy" id="182803"/>
    <lineage>
        <taxon>Eukaryota</taxon>
        <taxon>Metazoa</taxon>
        <taxon>Ecdysozoa</taxon>
        <taxon>Arthropoda</taxon>
        <taxon>Chelicerata</taxon>
        <taxon>Arachnida</taxon>
        <taxon>Araneae</taxon>
        <taxon>Araneomorphae</taxon>
        <taxon>Entelegynae</taxon>
        <taxon>Araneoidea</taxon>
        <taxon>Araneidae</taxon>
        <taxon>Araneus</taxon>
    </lineage>
</organism>
<sequence>MFQAIGLVGLSWVKAHAGIPGNELADQYAKIATIDGQEMNVPAPYTYVKRKIKNYILDSWQRHWEDSGKGVRVKGPDFAAIKNRAGQQSLRFTGRSTLPYKDEFRMFELKTALSQEHDTSHDPD</sequence>
<proteinExistence type="predicted"/>
<dbReference type="AlphaFoldDB" id="A0A4Y2R0G2"/>
<protein>
    <recommendedName>
        <fullName evidence="1">RNase H type-1 domain-containing protein</fullName>
    </recommendedName>
</protein>
<dbReference type="EMBL" id="BGPR01015347">
    <property type="protein sequence ID" value="GBN68879.1"/>
    <property type="molecule type" value="Genomic_DNA"/>
</dbReference>
<dbReference type="GO" id="GO:0004523">
    <property type="term" value="F:RNA-DNA hybrid ribonuclease activity"/>
    <property type="evidence" value="ECO:0007669"/>
    <property type="project" value="InterPro"/>
</dbReference>
<dbReference type="InterPro" id="IPR002156">
    <property type="entry name" value="RNaseH_domain"/>
</dbReference>
<gene>
    <name evidence="2" type="ORF">AVEN_109278_1</name>
</gene>
<dbReference type="InterPro" id="IPR012337">
    <property type="entry name" value="RNaseH-like_sf"/>
</dbReference>
<evidence type="ECO:0000259" key="1">
    <source>
        <dbReference type="PROSITE" id="PS50879"/>
    </source>
</evidence>
<reference evidence="2 3" key="1">
    <citation type="journal article" date="2019" name="Sci. Rep.">
        <title>Orb-weaving spider Araneus ventricosus genome elucidates the spidroin gene catalogue.</title>
        <authorList>
            <person name="Kono N."/>
            <person name="Nakamura H."/>
            <person name="Ohtoshi R."/>
            <person name="Moran D.A.P."/>
            <person name="Shinohara A."/>
            <person name="Yoshida Y."/>
            <person name="Fujiwara M."/>
            <person name="Mori M."/>
            <person name="Tomita M."/>
            <person name="Arakawa K."/>
        </authorList>
    </citation>
    <scope>NUCLEOTIDE SEQUENCE [LARGE SCALE GENOMIC DNA]</scope>
</reference>
<feature type="domain" description="RNase H type-1" evidence="1">
    <location>
        <begin position="1"/>
        <end position="34"/>
    </location>
</feature>
<comment type="caution">
    <text evidence="2">The sequence shown here is derived from an EMBL/GenBank/DDBJ whole genome shotgun (WGS) entry which is preliminary data.</text>
</comment>
<name>A0A4Y2R0G2_ARAVE</name>
<dbReference type="Gene3D" id="3.30.420.10">
    <property type="entry name" value="Ribonuclease H-like superfamily/Ribonuclease H"/>
    <property type="match status" value="1"/>
</dbReference>
<evidence type="ECO:0000313" key="3">
    <source>
        <dbReference type="Proteomes" id="UP000499080"/>
    </source>
</evidence>
<dbReference type="PROSITE" id="PS50879">
    <property type="entry name" value="RNASE_H_1"/>
    <property type="match status" value="1"/>
</dbReference>
<dbReference type="Proteomes" id="UP000499080">
    <property type="component" value="Unassembled WGS sequence"/>
</dbReference>
<dbReference type="GO" id="GO:0003676">
    <property type="term" value="F:nucleic acid binding"/>
    <property type="evidence" value="ECO:0007669"/>
    <property type="project" value="InterPro"/>
</dbReference>
<dbReference type="InterPro" id="IPR036397">
    <property type="entry name" value="RNaseH_sf"/>
</dbReference>